<evidence type="ECO:0000256" key="2">
    <source>
        <dbReference type="ARBA" id="ARBA00022692"/>
    </source>
</evidence>
<dbReference type="EMBL" id="UZAI01020327">
    <property type="protein sequence ID" value="VDP50917.1"/>
    <property type="molecule type" value="Genomic_DNA"/>
</dbReference>
<dbReference type="InterPro" id="IPR024371">
    <property type="entry name" value="AcetylCoA_trans_1-like"/>
</dbReference>
<evidence type="ECO:0000256" key="3">
    <source>
        <dbReference type="ARBA" id="ARBA00022989"/>
    </source>
</evidence>
<evidence type="ECO:0000313" key="6">
    <source>
        <dbReference type="Proteomes" id="UP000277204"/>
    </source>
</evidence>
<dbReference type="STRING" id="48269.A0A183N7S4"/>
<evidence type="ECO:0000256" key="4">
    <source>
        <dbReference type="ARBA" id="ARBA00023136"/>
    </source>
</evidence>
<keyword evidence="2" id="KW-0812">Transmembrane</keyword>
<dbReference type="AlphaFoldDB" id="A0A183N7S4"/>
<proteinExistence type="predicted"/>
<accession>A0A183N7S4</accession>
<keyword evidence="3" id="KW-1133">Transmembrane helix</keyword>
<reference evidence="5 6" key="1">
    <citation type="submission" date="2018-11" db="EMBL/GenBank/DDBJ databases">
        <authorList>
            <consortium name="Pathogen Informatics"/>
        </authorList>
    </citation>
    <scope>NUCLEOTIDE SEQUENCE [LARGE SCALE GENOMIC DNA]</scope>
    <source>
        <strain evidence="5 6">Zambia</strain>
    </source>
</reference>
<dbReference type="Proteomes" id="UP000277204">
    <property type="component" value="Unassembled WGS sequence"/>
</dbReference>
<dbReference type="Pfam" id="PF13000">
    <property type="entry name" value="Acatn"/>
    <property type="match status" value="1"/>
</dbReference>
<dbReference type="GO" id="GO:0008521">
    <property type="term" value="F:acetyl-CoA transmembrane transporter activity"/>
    <property type="evidence" value="ECO:0007669"/>
    <property type="project" value="InterPro"/>
</dbReference>
<sequence>MPQNDAEAISLLVLANKKVDEGCTDSIGTDGEDCVSVDSVKIKTNRKIPVVKIQDLTSRSKAVNTVSKEAKPLPSLIIWNLEESKDNDPARRHAHDLQLVESVGISIGISASIPFFLQSNYRAGGYNLQATFSISAWPFSMKLLWAPIVDSIYVNFIGKRKTWLIITQYAIGIELIMLASRIDDLFGRDPNKAWSQLGSHHPVDIIPLTIAFFVLTFLTATQDIAVDGWALTLLSK</sequence>
<dbReference type="PANTHER" id="PTHR12778:SF9">
    <property type="entry name" value="ACETYL-COENZYME A TRANSPORTER 1"/>
    <property type="match status" value="1"/>
</dbReference>
<keyword evidence="4" id="KW-0472">Membrane</keyword>
<name>A0A183N7S4_9TREM</name>
<dbReference type="PANTHER" id="PTHR12778">
    <property type="entry name" value="SOLUTE CARRIER FAMILY 33 ACETYL-COA TRANSPORTER -RELATED"/>
    <property type="match status" value="1"/>
</dbReference>
<dbReference type="GO" id="GO:0035348">
    <property type="term" value="P:acetyl-CoA transmembrane transport"/>
    <property type="evidence" value="ECO:0007669"/>
    <property type="project" value="InterPro"/>
</dbReference>
<organism evidence="5 6">
    <name type="scientific">Schistosoma margrebowiei</name>
    <dbReference type="NCBI Taxonomy" id="48269"/>
    <lineage>
        <taxon>Eukaryota</taxon>
        <taxon>Metazoa</taxon>
        <taxon>Spiralia</taxon>
        <taxon>Lophotrochozoa</taxon>
        <taxon>Platyhelminthes</taxon>
        <taxon>Trematoda</taxon>
        <taxon>Digenea</taxon>
        <taxon>Strigeidida</taxon>
        <taxon>Schistosomatoidea</taxon>
        <taxon>Schistosomatidae</taxon>
        <taxon>Schistosoma</taxon>
    </lineage>
</organism>
<dbReference type="GO" id="GO:0016020">
    <property type="term" value="C:membrane"/>
    <property type="evidence" value="ECO:0007669"/>
    <property type="project" value="UniProtKB-SubCell"/>
</dbReference>
<evidence type="ECO:0000256" key="1">
    <source>
        <dbReference type="ARBA" id="ARBA00004141"/>
    </source>
</evidence>
<protein>
    <submittedName>
        <fullName evidence="5">Uncharacterized protein</fullName>
    </submittedName>
</protein>
<dbReference type="InterPro" id="IPR004752">
    <property type="entry name" value="AmpG_permease/AT-1"/>
</dbReference>
<gene>
    <name evidence="5" type="ORF">SMRZ_LOCUS24348</name>
</gene>
<comment type="subcellular location">
    <subcellularLocation>
        <location evidence="1">Membrane</location>
        <topology evidence="1">Multi-pass membrane protein</topology>
    </subcellularLocation>
</comment>
<evidence type="ECO:0000313" key="5">
    <source>
        <dbReference type="EMBL" id="VDP50917.1"/>
    </source>
</evidence>
<keyword evidence="6" id="KW-1185">Reference proteome</keyword>